<dbReference type="STRING" id="570156.AOG27_08160"/>
<feature type="transmembrane region" description="Helical" evidence="7">
    <location>
        <begin position="167"/>
        <end position="186"/>
    </location>
</feature>
<evidence type="ECO:0000256" key="2">
    <source>
        <dbReference type="ARBA" id="ARBA00007430"/>
    </source>
</evidence>
<comment type="similarity">
    <text evidence="2">Belongs to the polysaccharide synthase family.</text>
</comment>
<feature type="transmembrane region" description="Helical" evidence="7">
    <location>
        <begin position="144"/>
        <end position="161"/>
    </location>
</feature>
<feature type="transmembrane region" description="Helical" evidence="7">
    <location>
        <begin position="319"/>
        <end position="342"/>
    </location>
</feature>
<dbReference type="AlphaFoldDB" id="A0A0N8HKM1"/>
<dbReference type="OrthoDB" id="8538786at2"/>
<reference evidence="8 9" key="1">
    <citation type="submission" date="2015-09" db="EMBL/GenBank/DDBJ databases">
        <title>Draft Genome Sequence of Pseudoalteromonas lipolytica UCD-48B.</title>
        <authorList>
            <person name="Krusor M."/>
            <person name="Coil D.A."/>
            <person name="Lang J.M."/>
            <person name="Eisen J.A."/>
            <person name="Alexiev A."/>
        </authorList>
    </citation>
    <scope>NUCLEOTIDE SEQUENCE [LARGE SCALE GENOMIC DNA]</scope>
    <source>
        <strain evidence="8 9">UCD-48B</strain>
    </source>
</reference>
<feature type="transmembrane region" description="Helical" evidence="7">
    <location>
        <begin position="109"/>
        <end position="132"/>
    </location>
</feature>
<dbReference type="InterPro" id="IPR050833">
    <property type="entry name" value="Poly_Biosynth_Transport"/>
</dbReference>
<dbReference type="Proteomes" id="UP000050378">
    <property type="component" value="Unassembled WGS sequence"/>
</dbReference>
<keyword evidence="6 7" id="KW-0472">Membrane</keyword>
<evidence type="ECO:0000256" key="1">
    <source>
        <dbReference type="ARBA" id="ARBA00004651"/>
    </source>
</evidence>
<dbReference type="PANTHER" id="PTHR30250">
    <property type="entry name" value="PST FAMILY PREDICTED COLANIC ACID TRANSPORTER"/>
    <property type="match status" value="1"/>
</dbReference>
<accession>A0A0N8HKM1</accession>
<feature type="transmembrane region" description="Helical" evidence="7">
    <location>
        <begin position="380"/>
        <end position="398"/>
    </location>
</feature>
<dbReference type="RefSeq" id="WP_054552521.1">
    <property type="nucleotide sequence ID" value="NZ_LJTC01000004.1"/>
</dbReference>
<keyword evidence="3" id="KW-1003">Cell membrane</keyword>
<feature type="transmembrane region" description="Helical" evidence="7">
    <location>
        <begin position="290"/>
        <end position="313"/>
    </location>
</feature>
<evidence type="ECO:0000313" key="8">
    <source>
        <dbReference type="EMBL" id="KPM84264.1"/>
    </source>
</evidence>
<protein>
    <submittedName>
        <fullName evidence="8">Uncharacterized protein</fullName>
    </submittedName>
</protein>
<comment type="subcellular location">
    <subcellularLocation>
        <location evidence="1">Cell membrane</location>
        <topology evidence="1">Multi-pass membrane protein</topology>
    </subcellularLocation>
</comment>
<feature type="transmembrane region" description="Helical" evidence="7">
    <location>
        <begin position="354"/>
        <end position="374"/>
    </location>
</feature>
<evidence type="ECO:0000256" key="3">
    <source>
        <dbReference type="ARBA" id="ARBA00022475"/>
    </source>
</evidence>
<comment type="caution">
    <text evidence="8">The sequence shown here is derived from an EMBL/GenBank/DDBJ whole genome shotgun (WGS) entry which is preliminary data.</text>
</comment>
<keyword evidence="4 7" id="KW-0812">Transmembrane</keyword>
<feature type="transmembrane region" description="Helical" evidence="7">
    <location>
        <begin position="438"/>
        <end position="460"/>
    </location>
</feature>
<dbReference type="GO" id="GO:0005886">
    <property type="term" value="C:plasma membrane"/>
    <property type="evidence" value="ECO:0007669"/>
    <property type="project" value="UniProtKB-SubCell"/>
</dbReference>
<dbReference type="PATRIC" id="fig|570156.3.peg.2688"/>
<dbReference type="Pfam" id="PF13440">
    <property type="entry name" value="Polysacc_synt_3"/>
    <property type="match status" value="1"/>
</dbReference>
<proteinExistence type="inferred from homology"/>
<evidence type="ECO:0000313" key="9">
    <source>
        <dbReference type="Proteomes" id="UP000050378"/>
    </source>
</evidence>
<sequence length="472" mass="52038">MIISAAKWQTGATFITFALSLLQLTVLARVFDAKAFGYLAIVMVSVNIYQTLSDLGMANYLVFVQKVSDALNSTVFWICAFAGLVLCLCMQLTSGLIENYYDMQGLGQLLNIAALALIPVSLGAQLQARYMLEFKLSALAKFDIIAKLISTSFVVITVTTLGFELDAVVLGVVLSASVKLLLLCSFSEKGWLPKFKFSKYDAQQAWGYGKFQVGSQVLNKLREELDIIILGMFIDAAKLGLYSLAKQLAQKIASLIVPIVRKLALPLIAKSRSNQKTLTSVVYKSHCISTVMLVFPHILLLFVAQQVTVLFYGEQKLGVAVYLIPLTIFYMLRSVGGALAGSICQGLGKTNIDFYWNVSVFFIYAIIAFISAQFSELYTAYSYAIIQLLLLNAVYVLFYKNTVGLAFSRYITPIITSLLISLLICVGFMFTLNTAQLAISNSLTASAIYVLLCTGAYAVYCVKKIRIWSRHD</sequence>
<feature type="transmembrane region" description="Helical" evidence="7">
    <location>
        <begin position="410"/>
        <end position="432"/>
    </location>
</feature>
<evidence type="ECO:0000256" key="7">
    <source>
        <dbReference type="SAM" id="Phobius"/>
    </source>
</evidence>
<feature type="transmembrane region" description="Helical" evidence="7">
    <location>
        <begin position="38"/>
        <end position="63"/>
    </location>
</feature>
<name>A0A0N8HKM1_9GAMM</name>
<organism evidence="8 9">
    <name type="scientific">Pseudoalteromonas lipolytica</name>
    <dbReference type="NCBI Taxonomy" id="570156"/>
    <lineage>
        <taxon>Bacteria</taxon>
        <taxon>Pseudomonadati</taxon>
        <taxon>Pseudomonadota</taxon>
        <taxon>Gammaproteobacteria</taxon>
        <taxon>Alteromonadales</taxon>
        <taxon>Pseudoalteromonadaceae</taxon>
        <taxon>Pseudoalteromonas</taxon>
    </lineage>
</organism>
<evidence type="ECO:0000256" key="4">
    <source>
        <dbReference type="ARBA" id="ARBA00022692"/>
    </source>
</evidence>
<evidence type="ECO:0000256" key="5">
    <source>
        <dbReference type="ARBA" id="ARBA00022989"/>
    </source>
</evidence>
<dbReference type="EMBL" id="LJTC01000004">
    <property type="protein sequence ID" value="KPM84264.1"/>
    <property type="molecule type" value="Genomic_DNA"/>
</dbReference>
<gene>
    <name evidence="8" type="ORF">AOG27_08160</name>
</gene>
<dbReference type="PANTHER" id="PTHR30250:SF10">
    <property type="entry name" value="LIPOPOLYSACCHARIDE BIOSYNTHESIS PROTEIN WZXC"/>
    <property type="match status" value="1"/>
</dbReference>
<evidence type="ECO:0000256" key="6">
    <source>
        <dbReference type="ARBA" id="ARBA00023136"/>
    </source>
</evidence>
<feature type="transmembrane region" description="Helical" evidence="7">
    <location>
        <begin position="75"/>
        <end position="97"/>
    </location>
</feature>
<keyword evidence="5 7" id="KW-1133">Transmembrane helix</keyword>